<dbReference type="InterPro" id="IPR001845">
    <property type="entry name" value="HTH_ArsR_DNA-bd_dom"/>
</dbReference>
<accession>A0ABW1UR23</accession>
<keyword evidence="2" id="KW-0238">DNA-binding</keyword>
<dbReference type="InterPro" id="IPR051011">
    <property type="entry name" value="Metal_resp_trans_reg"/>
</dbReference>
<evidence type="ECO:0000256" key="1">
    <source>
        <dbReference type="ARBA" id="ARBA00023015"/>
    </source>
</evidence>
<keyword evidence="6" id="KW-1185">Reference proteome</keyword>
<protein>
    <submittedName>
        <fullName evidence="5">ArsR/SmtB family transcription factor</fullName>
    </submittedName>
</protein>
<dbReference type="RefSeq" id="WP_164511227.1">
    <property type="nucleotide sequence ID" value="NZ_JBHSSM010000018.1"/>
</dbReference>
<dbReference type="Gene3D" id="1.10.10.10">
    <property type="entry name" value="Winged helix-like DNA-binding domain superfamily/Winged helix DNA-binding domain"/>
    <property type="match status" value="1"/>
</dbReference>
<evidence type="ECO:0000313" key="6">
    <source>
        <dbReference type="Proteomes" id="UP001596310"/>
    </source>
</evidence>
<dbReference type="InterPro" id="IPR036388">
    <property type="entry name" value="WH-like_DNA-bd_sf"/>
</dbReference>
<organism evidence="5 6">
    <name type="scientific">Lapidilactobacillus achengensis</name>
    <dbReference type="NCBI Taxonomy" id="2486000"/>
    <lineage>
        <taxon>Bacteria</taxon>
        <taxon>Bacillati</taxon>
        <taxon>Bacillota</taxon>
        <taxon>Bacilli</taxon>
        <taxon>Lactobacillales</taxon>
        <taxon>Lactobacillaceae</taxon>
        <taxon>Lapidilactobacillus</taxon>
    </lineage>
</organism>
<dbReference type="EMBL" id="JBHSSM010000018">
    <property type="protein sequence ID" value="MFC6315463.1"/>
    <property type="molecule type" value="Genomic_DNA"/>
</dbReference>
<dbReference type="Pfam" id="PF01022">
    <property type="entry name" value="HTH_5"/>
    <property type="match status" value="1"/>
</dbReference>
<evidence type="ECO:0000256" key="3">
    <source>
        <dbReference type="ARBA" id="ARBA00023163"/>
    </source>
</evidence>
<dbReference type="InterPro" id="IPR036390">
    <property type="entry name" value="WH_DNA-bd_sf"/>
</dbReference>
<dbReference type="PANTHER" id="PTHR43132:SF2">
    <property type="entry name" value="ARSENICAL RESISTANCE OPERON REPRESSOR ARSR-RELATED"/>
    <property type="match status" value="1"/>
</dbReference>
<reference evidence="6" key="1">
    <citation type="journal article" date="2019" name="Int. J. Syst. Evol. Microbiol.">
        <title>The Global Catalogue of Microorganisms (GCM) 10K type strain sequencing project: providing services to taxonomists for standard genome sequencing and annotation.</title>
        <authorList>
            <consortium name="The Broad Institute Genomics Platform"/>
            <consortium name="The Broad Institute Genome Sequencing Center for Infectious Disease"/>
            <person name="Wu L."/>
            <person name="Ma J."/>
        </authorList>
    </citation>
    <scope>NUCLEOTIDE SEQUENCE [LARGE SCALE GENOMIC DNA]</scope>
    <source>
        <strain evidence="6">CCM 8897</strain>
    </source>
</reference>
<dbReference type="InterPro" id="IPR011991">
    <property type="entry name" value="ArsR-like_HTH"/>
</dbReference>
<dbReference type="NCBIfam" id="NF033788">
    <property type="entry name" value="HTH_metalloreg"/>
    <property type="match status" value="1"/>
</dbReference>
<gene>
    <name evidence="5" type="ORF">ACFQHW_07800</name>
</gene>
<proteinExistence type="predicted"/>
<keyword evidence="1" id="KW-0805">Transcription regulation</keyword>
<sequence>MSQDNKLIDDDRLLQKVQKIFHILSNETRLRIILSLDEQEMNVRQLEEAVGLSQSAISHQLAILRECDLVNSEKIGKTRVYRLSDDHVRGMIDTLVIHSQEQDQQE</sequence>
<keyword evidence="3" id="KW-0804">Transcription</keyword>
<comment type="caution">
    <text evidence="5">The sequence shown here is derived from an EMBL/GenBank/DDBJ whole genome shotgun (WGS) entry which is preliminary data.</text>
</comment>
<dbReference type="CDD" id="cd00090">
    <property type="entry name" value="HTH_ARSR"/>
    <property type="match status" value="1"/>
</dbReference>
<dbReference type="PANTHER" id="PTHR43132">
    <property type="entry name" value="ARSENICAL RESISTANCE OPERON REPRESSOR ARSR-RELATED"/>
    <property type="match status" value="1"/>
</dbReference>
<evidence type="ECO:0000259" key="4">
    <source>
        <dbReference type="PROSITE" id="PS50987"/>
    </source>
</evidence>
<evidence type="ECO:0000256" key="2">
    <source>
        <dbReference type="ARBA" id="ARBA00023125"/>
    </source>
</evidence>
<dbReference type="PRINTS" id="PR00778">
    <property type="entry name" value="HTHARSR"/>
</dbReference>
<feature type="domain" description="HTH arsR-type" evidence="4">
    <location>
        <begin position="9"/>
        <end position="103"/>
    </location>
</feature>
<dbReference type="SMART" id="SM00418">
    <property type="entry name" value="HTH_ARSR"/>
    <property type="match status" value="1"/>
</dbReference>
<dbReference type="SUPFAM" id="SSF46785">
    <property type="entry name" value="Winged helix' DNA-binding domain"/>
    <property type="match status" value="1"/>
</dbReference>
<evidence type="ECO:0000313" key="5">
    <source>
        <dbReference type="EMBL" id="MFC6315463.1"/>
    </source>
</evidence>
<dbReference type="Proteomes" id="UP001596310">
    <property type="component" value="Unassembled WGS sequence"/>
</dbReference>
<name>A0ABW1UR23_9LACO</name>
<dbReference type="PROSITE" id="PS50987">
    <property type="entry name" value="HTH_ARSR_2"/>
    <property type="match status" value="1"/>
</dbReference>